<evidence type="ECO:0000313" key="2">
    <source>
        <dbReference type="Proteomes" id="UP000309997"/>
    </source>
</evidence>
<evidence type="ECO:0000313" key="1">
    <source>
        <dbReference type="EMBL" id="KAL3596453.1"/>
    </source>
</evidence>
<name>A0ACC4CEF4_POPAL</name>
<accession>A0ACC4CEF4</accession>
<protein>
    <submittedName>
        <fullName evidence="1">Uncharacterized protein</fullName>
    </submittedName>
</protein>
<organism evidence="1 2">
    <name type="scientific">Populus alba</name>
    <name type="common">White poplar</name>
    <dbReference type="NCBI Taxonomy" id="43335"/>
    <lineage>
        <taxon>Eukaryota</taxon>
        <taxon>Viridiplantae</taxon>
        <taxon>Streptophyta</taxon>
        <taxon>Embryophyta</taxon>
        <taxon>Tracheophyta</taxon>
        <taxon>Spermatophyta</taxon>
        <taxon>Magnoliopsida</taxon>
        <taxon>eudicotyledons</taxon>
        <taxon>Gunneridae</taxon>
        <taxon>Pentapetalae</taxon>
        <taxon>rosids</taxon>
        <taxon>fabids</taxon>
        <taxon>Malpighiales</taxon>
        <taxon>Salicaceae</taxon>
        <taxon>Saliceae</taxon>
        <taxon>Populus</taxon>
    </lineage>
</organism>
<proteinExistence type="predicted"/>
<dbReference type="Proteomes" id="UP000309997">
    <property type="component" value="Unassembled WGS sequence"/>
</dbReference>
<gene>
    <name evidence="1" type="ORF">D5086_008090</name>
</gene>
<comment type="caution">
    <text evidence="1">The sequence shown here is derived from an EMBL/GenBank/DDBJ whole genome shotgun (WGS) entry which is preliminary data.</text>
</comment>
<dbReference type="EMBL" id="RCHU02000004">
    <property type="protein sequence ID" value="KAL3596453.1"/>
    <property type="molecule type" value="Genomic_DNA"/>
</dbReference>
<reference evidence="1 2" key="1">
    <citation type="journal article" date="2024" name="Plant Biotechnol. J.">
        <title>Genome and CRISPR/Cas9 system of a widespread forest tree (Populus alba) in the world.</title>
        <authorList>
            <person name="Liu Y.J."/>
            <person name="Jiang P.F."/>
            <person name="Han X.M."/>
            <person name="Li X.Y."/>
            <person name="Wang H.M."/>
            <person name="Wang Y.J."/>
            <person name="Wang X.X."/>
            <person name="Zeng Q.Y."/>
        </authorList>
    </citation>
    <scope>NUCLEOTIDE SEQUENCE [LARGE SCALE GENOMIC DNA]</scope>
    <source>
        <strain evidence="2">cv. PAL-ZL1</strain>
    </source>
</reference>
<keyword evidence="2" id="KW-1185">Reference proteome</keyword>
<sequence>MAAEGNEASNGWPLGLMSTRLRVMETIQAAPAETYSLRIRSSSFSSFSSSNLDTEVKICSSSSRCSCQQHPFFQDRSVPTGPANWNQTREWRADMSHGICIRLLAGTLEKMSRSKSKSRQ</sequence>